<accession>A0A2P2KFC7</accession>
<protein>
    <submittedName>
        <fullName evidence="1">Uncharacterized protein</fullName>
    </submittedName>
</protein>
<sequence>MGLRMRLLVFGLCPFDISSTGRATCRARIRADLLGRVSSSSMRAALSIWPASQFQKRISSVLFGYTH</sequence>
<organism evidence="1">
    <name type="scientific">Rhizophora mucronata</name>
    <name type="common">Asiatic mangrove</name>
    <dbReference type="NCBI Taxonomy" id="61149"/>
    <lineage>
        <taxon>Eukaryota</taxon>
        <taxon>Viridiplantae</taxon>
        <taxon>Streptophyta</taxon>
        <taxon>Embryophyta</taxon>
        <taxon>Tracheophyta</taxon>
        <taxon>Spermatophyta</taxon>
        <taxon>Magnoliopsida</taxon>
        <taxon>eudicotyledons</taxon>
        <taxon>Gunneridae</taxon>
        <taxon>Pentapetalae</taxon>
        <taxon>rosids</taxon>
        <taxon>fabids</taxon>
        <taxon>Malpighiales</taxon>
        <taxon>Rhizophoraceae</taxon>
        <taxon>Rhizophora</taxon>
    </lineage>
</organism>
<dbReference type="AlphaFoldDB" id="A0A2P2KFC7"/>
<evidence type="ECO:0000313" key="1">
    <source>
        <dbReference type="EMBL" id="MBX04367.1"/>
    </source>
</evidence>
<name>A0A2P2KFC7_RHIMU</name>
<reference evidence="1" key="1">
    <citation type="submission" date="2018-02" db="EMBL/GenBank/DDBJ databases">
        <title>Rhizophora mucronata_Transcriptome.</title>
        <authorList>
            <person name="Meera S.P."/>
            <person name="Sreeshan A."/>
            <person name="Augustine A."/>
        </authorList>
    </citation>
    <scope>NUCLEOTIDE SEQUENCE</scope>
    <source>
        <tissue evidence="1">Leaf</tissue>
    </source>
</reference>
<proteinExistence type="predicted"/>
<dbReference type="EMBL" id="GGEC01023883">
    <property type="protein sequence ID" value="MBX04367.1"/>
    <property type="molecule type" value="Transcribed_RNA"/>
</dbReference>